<dbReference type="EMBL" id="BK016112">
    <property type="protein sequence ID" value="DAF95991.1"/>
    <property type="molecule type" value="Genomic_DNA"/>
</dbReference>
<proteinExistence type="predicted"/>
<dbReference type="InterPro" id="IPR020288">
    <property type="entry name" value="Sheath_initiator"/>
</dbReference>
<organism evidence="1">
    <name type="scientific">Myoviridae sp. ctwVB15</name>
    <dbReference type="NCBI Taxonomy" id="2825208"/>
    <lineage>
        <taxon>Viruses</taxon>
        <taxon>Duplodnaviria</taxon>
        <taxon>Heunggongvirae</taxon>
        <taxon>Uroviricota</taxon>
        <taxon>Caudoviricetes</taxon>
    </lineage>
</organism>
<accession>A0A8S5UNE6</accession>
<reference evidence="1" key="1">
    <citation type="journal article" date="2021" name="Proc. Natl. Acad. Sci. U.S.A.">
        <title>A Catalog of Tens of Thousands of Viruses from Human Metagenomes Reveals Hidden Associations with Chronic Diseases.</title>
        <authorList>
            <person name="Tisza M.J."/>
            <person name="Buck C.B."/>
        </authorList>
    </citation>
    <scope>NUCLEOTIDE SEQUENCE</scope>
    <source>
        <strain evidence="1">CtwVB15</strain>
    </source>
</reference>
<name>A0A8S5UNE6_9CAUD</name>
<dbReference type="Pfam" id="PF10934">
    <property type="entry name" value="Sheath_initiator"/>
    <property type="match status" value="1"/>
</dbReference>
<protein>
    <submittedName>
        <fullName evidence="1">Uncharacterized protein</fullName>
    </submittedName>
</protein>
<sequence length="126" mass="13745">MDGNDNGGIFKGDSSMITIKTNEKGIELDKNGNIELLDGLDACVQDVQSRVLFNQGENPYDLTDGINYDGDLLGKFGGEEYIKNVYSKQIGKSDDITEVANIEIVRGDKSFSVNAEIKTIYGVTNV</sequence>
<evidence type="ECO:0000313" key="1">
    <source>
        <dbReference type="EMBL" id="DAF95991.1"/>
    </source>
</evidence>